<comment type="caution">
    <text evidence="2">The sequence shown here is derived from an EMBL/GenBank/DDBJ whole genome shotgun (WGS) entry which is preliminary data.</text>
</comment>
<keyword evidence="1" id="KW-0812">Transmembrane</keyword>
<dbReference type="Proteomes" id="UP000295344">
    <property type="component" value="Unassembled WGS sequence"/>
</dbReference>
<protein>
    <submittedName>
        <fullName evidence="2">Uncharacterized protein</fullName>
    </submittedName>
</protein>
<dbReference type="RefSeq" id="WP_162850643.1">
    <property type="nucleotide sequence ID" value="NZ_BAAARP010000001.1"/>
</dbReference>
<evidence type="ECO:0000313" key="3">
    <source>
        <dbReference type="Proteomes" id="UP000295344"/>
    </source>
</evidence>
<reference evidence="2 3" key="1">
    <citation type="submission" date="2019-03" db="EMBL/GenBank/DDBJ databases">
        <title>Genomic Encyclopedia of Archaeal and Bacterial Type Strains, Phase II (KMG-II): from individual species to whole genera.</title>
        <authorList>
            <person name="Goeker M."/>
        </authorList>
    </citation>
    <scope>NUCLEOTIDE SEQUENCE [LARGE SCALE GENOMIC DNA]</scope>
    <source>
        <strain evidence="2 3">DSM 24782</strain>
    </source>
</reference>
<feature type="transmembrane region" description="Helical" evidence="1">
    <location>
        <begin position="6"/>
        <end position="26"/>
    </location>
</feature>
<dbReference type="EMBL" id="SOAM01000001">
    <property type="protein sequence ID" value="TDS80508.1"/>
    <property type="molecule type" value="Genomic_DNA"/>
</dbReference>
<organism evidence="2 3">
    <name type="scientific">Amnibacterium kyonggiense</name>
    <dbReference type="NCBI Taxonomy" id="595671"/>
    <lineage>
        <taxon>Bacteria</taxon>
        <taxon>Bacillati</taxon>
        <taxon>Actinomycetota</taxon>
        <taxon>Actinomycetes</taxon>
        <taxon>Micrococcales</taxon>
        <taxon>Microbacteriaceae</taxon>
        <taxon>Amnibacterium</taxon>
    </lineage>
</organism>
<dbReference type="AlphaFoldDB" id="A0A4R7FRZ1"/>
<keyword evidence="1" id="KW-0472">Membrane</keyword>
<sequence>MGMSSVVILVYVVVPLVLAYLLYFVLRKAIAHGIRDAQRAAAREALASRVDVP</sequence>
<gene>
    <name evidence="2" type="ORF">CLV52_1074</name>
</gene>
<evidence type="ECO:0000313" key="2">
    <source>
        <dbReference type="EMBL" id="TDS80508.1"/>
    </source>
</evidence>
<proteinExistence type="predicted"/>
<evidence type="ECO:0000256" key="1">
    <source>
        <dbReference type="SAM" id="Phobius"/>
    </source>
</evidence>
<keyword evidence="1" id="KW-1133">Transmembrane helix</keyword>
<accession>A0A4R7FRZ1</accession>
<keyword evidence="3" id="KW-1185">Reference proteome</keyword>
<name>A0A4R7FRZ1_9MICO</name>